<proteinExistence type="predicted"/>
<sequence>MMFRYHRILTRDVHRDSQIREQEERNVIIRCIKSDVMAIDLKISLYIAACSSLLDGGIHPSPPLISESTSVMNGRALAVNDAIPPPESLIPYLENKTTLVSKQTYELLKWLTVGLKEPKIVYIQPENYRKILKMDDNDGEQPRGNLVLLPEAIFALRYREMSTLGQLWTNLSAKERTTQMFVPCNVDDLHSLIYRALISSSPERGGSLALYRNLNDCLDISPATWTWGKSCLGTRLKIIAIAEVVESQMTKTGRDNEERAELVGTPSEYRLMDASYYKPKYLLVYPQEKKQVSSSIQIRPKKKRGMQNNDVIFAWGIVIILACVLPMATRVPKVPNPPTLLD</sequence>
<evidence type="ECO:0000259" key="2">
    <source>
        <dbReference type="Pfam" id="PF18084"/>
    </source>
</evidence>
<gene>
    <name evidence="3" type="ORF">NTJ_13479</name>
</gene>
<organism evidence="3 4">
    <name type="scientific">Nesidiocoris tenuis</name>
    <dbReference type="NCBI Taxonomy" id="355587"/>
    <lineage>
        <taxon>Eukaryota</taxon>
        <taxon>Metazoa</taxon>
        <taxon>Ecdysozoa</taxon>
        <taxon>Arthropoda</taxon>
        <taxon>Hexapoda</taxon>
        <taxon>Insecta</taxon>
        <taxon>Pterygota</taxon>
        <taxon>Neoptera</taxon>
        <taxon>Paraneoptera</taxon>
        <taxon>Hemiptera</taxon>
        <taxon>Heteroptera</taxon>
        <taxon>Panheteroptera</taxon>
        <taxon>Cimicomorpha</taxon>
        <taxon>Miridae</taxon>
        <taxon>Dicyphina</taxon>
        <taxon>Nesidiocoris</taxon>
    </lineage>
</organism>
<dbReference type="InterPro" id="IPR041400">
    <property type="entry name" value="PARP16_N"/>
</dbReference>
<keyword evidence="1" id="KW-1133">Transmembrane helix</keyword>
<keyword evidence="1" id="KW-0472">Membrane</keyword>
<dbReference type="EMBL" id="AP028920">
    <property type="protein sequence ID" value="BET00663.1"/>
    <property type="molecule type" value="Genomic_DNA"/>
</dbReference>
<feature type="transmembrane region" description="Helical" evidence="1">
    <location>
        <begin position="311"/>
        <end position="329"/>
    </location>
</feature>
<accession>A0ABN7B8F4</accession>
<keyword evidence="4" id="KW-1185">Reference proteome</keyword>
<feature type="domain" description="PARP16 N-terminal" evidence="2">
    <location>
        <begin position="31"/>
        <end position="111"/>
    </location>
</feature>
<evidence type="ECO:0000313" key="4">
    <source>
        <dbReference type="Proteomes" id="UP001307889"/>
    </source>
</evidence>
<dbReference type="Proteomes" id="UP001307889">
    <property type="component" value="Chromosome 12"/>
</dbReference>
<reference evidence="3 4" key="1">
    <citation type="submission" date="2023-09" db="EMBL/GenBank/DDBJ databases">
        <title>Nesidiocoris tenuis whole genome shotgun sequence.</title>
        <authorList>
            <person name="Shibata T."/>
            <person name="Shimoda M."/>
            <person name="Kobayashi T."/>
            <person name="Uehara T."/>
        </authorList>
    </citation>
    <scope>NUCLEOTIDE SEQUENCE [LARGE SCALE GENOMIC DNA]</scope>
    <source>
        <strain evidence="3 4">Japan</strain>
    </source>
</reference>
<name>A0ABN7B8F4_9HEMI</name>
<protein>
    <submittedName>
        <fullName evidence="3">Poly (ADP-ribose) polymerase family, member 16</fullName>
    </submittedName>
</protein>
<evidence type="ECO:0000313" key="3">
    <source>
        <dbReference type="EMBL" id="BET00663.1"/>
    </source>
</evidence>
<keyword evidence="1" id="KW-0812">Transmembrane</keyword>
<evidence type="ECO:0000256" key="1">
    <source>
        <dbReference type="SAM" id="Phobius"/>
    </source>
</evidence>
<dbReference type="Pfam" id="PF18084">
    <property type="entry name" value="ARTD15_N"/>
    <property type="match status" value="1"/>
</dbReference>